<dbReference type="EMBL" id="CP150951">
    <property type="protein sequence ID" value="WZC50662.1"/>
    <property type="molecule type" value="Genomic_DNA"/>
</dbReference>
<evidence type="ECO:0000313" key="2">
    <source>
        <dbReference type="EMBL" id="WZC50662.1"/>
    </source>
</evidence>
<keyword evidence="3" id="KW-1185">Reference proteome</keyword>
<feature type="transmembrane region" description="Helical" evidence="1">
    <location>
        <begin position="232"/>
        <end position="250"/>
    </location>
</feature>
<feature type="transmembrane region" description="Helical" evidence="1">
    <location>
        <begin position="63"/>
        <end position="81"/>
    </location>
</feature>
<dbReference type="PANTHER" id="PTHR31303">
    <property type="entry name" value="CTP-DEPENDENT DIACYLGLYCEROL KINASE 1"/>
    <property type="match status" value="1"/>
</dbReference>
<dbReference type="PANTHER" id="PTHR31303:SF1">
    <property type="entry name" value="CTP-DEPENDENT DIACYLGLYCEROL KINASE 1"/>
    <property type="match status" value="1"/>
</dbReference>
<feature type="transmembrane region" description="Helical" evidence="1">
    <location>
        <begin position="300"/>
        <end position="324"/>
    </location>
</feature>
<evidence type="ECO:0008006" key="4">
    <source>
        <dbReference type="Google" id="ProtNLM"/>
    </source>
</evidence>
<keyword evidence="1" id="KW-0472">Membrane</keyword>
<name>A0ABZ2VBY7_9RHOB</name>
<feature type="transmembrane region" description="Helical" evidence="1">
    <location>
        <begin position="330"/>
        <end position="349"/>
    </location>
</feature>
<dbReference type="InterPro" id="IPR037997">
    <property type="entry name" value="Dgk1-like"/>
</dbReference>
<dbReference type="Proteomes" id="UP001440612">
    <property type="component" value="Chromosome"/>
</dbReference>
<evidence type="ECO:0000256" key="1">
    <source>
        <dbReference type="SAM" id="Phobius"/>
    </source>
</evidence>
<feature type="transmembrane region" description="Helical" evidence="1">
    <location>
        <begin position="390"/>
        <end position="407"/>
    </location>
</feature>
<reference evidence="3" key="1">
    <citation type="submission" date="2024-04" db="EMBL/GenBank/DDBJ databases">
        <title>Phylogenomic analyses of a clade within the roseobacter group suggest taxonomic reassignments of species of the genera Aestuariivita, Citreicella, Loktanella, Nautella, Pelagibaca, Ruegeria, Thalassobius, Thiobacimonas and Tropicibacter, and the proposal o.</title>
        <authorList>
            <person name="Jeon C.O."/>
        </authorList>
    </citation>
    <scope>NUCLEOTIDE SEQUENCE [LARGE SCALE GENOMIC DNA]</scope>
    <source>
        <strain evidence="3">BS5-3</strain>
    </source>
</reference>
<gene>
    <name evidence="2" type="ORF">AABB29_08645</name>
</gene>
<keyword evidence="1" id="KW-1133">Transmembrane helix</keyword>
<proteinExistence type="predicted"/>
<feature type="transmembrane region" description="Helical" evidence="1">
    <location>
        <begin position="419"/>
        <end position="436"/>
    </location>
</feature>
<organism evidence="2 3">
    <name type="scientific">Yoonia phaeophyticola</name>
    <dbReference type="NCBI Taxonomy" id="3137369"/>
    <lineage>
        <taxon>Bacteria</taxon>
        <taxon>Pseudomonadati</taxon>
        <taxon>Pseudomonadota</taxon>
        <taxon>Alphaproteobacteria</taxon>
        <taxon>Rhodobacterales</taxon>
        <taxon>Paracoccaceae</taxon>
        <taxon>Yoonia</taxon>
    </lineage>
</organism>
<feature type="transmembrane region" description="Helical" evidence="1">
    <location>
        <begin position="161"/>
        <end position="178"/>
    </location>
</feature>
<feature type="transmembrane region" description="Helical" evidence="1">
    <location>
        <begin position="102"/>
        <end position="124"/>
    </location>
</feature>
<feature type="transmembrane region" description="Helical" evidence="1">
    <location>
        <begin position="6"/>
        <end position="28"/>
    </location>
</feature>
<dbReference type="RefSeq" id="WP_341368763.1">
    <property type="nucleotide sequence ID" value="NZ_CP150951.2"/>
</dbReference>
<accession>A0ABZ2VBY7</accession>
<sequence>MSAALQIAIAFASIAVLLGLMALVKGLARAKDISAEVQRKLVHMGTGLYALTLPWLFADRWPVFMLVGLTLLVMAVLRLPAMAKGGIGETLHGVERQSYGDILLALAVGTVFLLADGNALLYVLPIATLTLADAAAALTGSHYGRKFFTVEDGQKSVEGSTAFFMVTLVLSMICLLLLSDVSRPNVILLGAMVAAFGTLVEADSWRGFDNFFLPTGLMVFLAMHMDSSWQELLGLIGMFVMTLALFLRLAPRLGVTKHAARVYTIAAFLLISVTALQNTVLPLLVFVIHAIAHRTNPCKAAYPALDIVAAIALASFGWLAAGLVAEANALMFYGLMSVGLSVGLFGVALGKSTLGIRIGAATALGIGLYGLYSILMQYNPAFVKWPGDMRLTGILVIGLVVTAVSFKPGAFNTYRAAKLTLLALVVPGLSYGMGVIQS</sequence>
<feature type="transmembrane region" description="Helical" evidence="1">
    <location>
        <begin position="185"/>
        <end position="202"/>
    </location>
</feature>
<protein>
    <recommendedName>
        <fullName evidence="4">Phytol kinase</fullName>
    </recommendedName>
</protein>
<feature type="transmembrane region" description="Helical" evidence="1">
    <location>
        <begin position="262"/>
        <end position="288"/>
    </location>
</feature>
<evidence type="ECO:0000313" key="3">
    <source>
        <dbReference type="Proteomes" id="UP001440612"/>
    </source>
</evidence>
<feature type="transmembrane region" description="Helical" evidence="1">
    <location>
        <begin position="356"/>
        <end position="378"/>
    </location>
</feature>
<feature type="transmembrane region" description="Helical" evidence="1">
    <location>
        <begin position="40"/>
        <end position="57"/>
    </location>
</feature>
<keyword evidence="1" id="KW-0812">Transmembrane</keyword>